<evidence type="ECO:0000313" key="1">
    <source>
        <dbReference type="EMBL" id="AIG25881.1"/>
    </source>
</evidence>
<dbReference type="KEGG" id="blr:BRLA_c015530"/>
<name>A0A075R342_BRELA</name>
<dbReference type="EMBL" id="CP007806">
    <property type="protein sequence ID" value="AIG25881.1"/>
    <property type="molecule type" value="Genomic_DNA"/>
</dbReference>
<organism evidence="1 2">
    <name type="scientific">Brevibacillus laterosporus LMG 15441</name>
    <dbReference type="NCBI Taxonomy" id="1042163"/>
    <lineage>
        <taxon>Bacteria</taxon>
        <taxon>Bacillati</taxon>
        <taxon>Bacillota</taxon>
        <taxon>Bacilli</taxon>
        <taxon>Bacillales</taxon>
        <taxon>Paenibacillaceae</taxon>
        <taxon>Brevibacillus</taxon>
    </lineage>
</organism>
<evidence type="ECO:0000313" key="2">
    <source>
        <dbReference type="Proteomes" id="UP000005850"/>
    </source>
</evidence>
<dbReference type="AlphaFoldDB" id="A0A075R342"/>
<dbReference type="HOGENOM" id="CLU_2599165_0_0_9"/>
<protein>
    <submittedName>
        <fullName evidence="1">Uncharacterized protein</fullName>
    </submittedName>
</protein>
<keyword evidence="2" id="KW-1185">Reference proteome</keyword>
<dbReference type="RefSeq" id="WP_003338034.1">
    <property type="nucleotide sequence ID" value="NZ_CP007806.1"/>
</dbReference>
<accession>A0A075R342</accession>
<dbReference type="Proteomes" id="UP000005850">
    <property type="component" value="Chromosome"/>
</dbReference>
<sequence length="76" mass="8974">MKRITFQTPNELADYGRERDVAITVEYRDENGKQRQVILSDERLAEIGEYLAKPNAMAYFKEEKIFYEVNAAWLRA</sequence>
<proteinExistence type="predicted"/>
<reference evidence="1 2" key="1">
    <citation type="journal article" date="2011" name="J. Bacteriol.">
        <title>Genome sequence of Brevibacillus laterosporus LMG 15441, a pathogen of invertebrates.</title>
        <authorList>
            <person name="Djukic M."/>
            <person name="Poehlein A."/>
            <person name="Thurmer A."/>
            <person name="Daniel R."/>
        </authorList>
    </citation>
    <scope>NUCLEOTIDE SEQUENCE [LARGE SCALE GENOMIC DNA]</scope>
    <source>
        <strain evidence="1 2">LMG 15441</strain>
    </source>
</reference>
<gene>
    <name evidence="1" type="ORF">BRLA_c015530</name>
</gene>